<dbReference type="GO" id="GO:0008324">
    <property type="term" value="F:monoatomic cation transmembrane transporter activity"/>
    <property type="evidence" value="ECO:0007669"/>
    <property type="project" value="InterPro"/>
</dbReference>
<evidence type="ECO:0000256" key="2">
    <source>
        <dbReference type="ARBA" id="ARBA00006228"/>
    </source>
</evidence>
<evidence type="ECO:0000256" key="4">
    <source>
        <dbReference type="ARBA" id="ARBA00022692"/>
    </source>
</evidence>
<keyword evidence="5 7" id="KW-1133">Transmembrane helix</keyword>
<evidence type="ECO:0000256" key="5">
    <source>
        <dbReference type="ARBA" id="ARBA00022989"/>
    </source>
</evidence>
<evidence type="ECO:0000256" key="1">
    <source>
        <dbReference type="ARBA" id="ARBA00004651"/>
    </source>
</evidence>
<keyword evidence="9" id="KW-1185">Reference proteome</keyword>
<reference evidence="8 9" key="1">
    <citation type="submission" date="2017-07" db="EMBL/GenBank/DDBJ databases">
        <title>Phylogenetic study on the rhizospheric bacterium Ochrobactrum sp. A44.</title>
        <authorList>
            <person name="Krzyzanowska D.M."/>
            <person name="Ossowicki A."/>
            <person name="Rajewska M."/>
            <person name="Maciag T."/>
            <person name="Kaczynski Z."/>
            <person name="Czerwicka M."/>
            <person name="Jafra S."/>
        </authorList>
    </citation>
    <scope>NUCLEOTIDE SEQUENCE [LARGE SCALE GENOMIC DNA]</scope>
    <source>
        <strain evidence="8 9">DSM 7216</strain>
    </source>
</reference>
<proteinExistence type="inferred from homology"/>
<evidence type="ECO:0000256" key="7">
    <source>
        <dbReference type="SAM" id="Phobius"/>
    </source>
</evidence>
<dbReference type="InterPro" id="IPR002758">
    <property type="entry name" value="Cation_antiport_E"/>
</dbReference>
<dbReference type="PANTHER" id="PTHR34584">
    <property type="entry name" value="NA(+)/H(+) ANTIPORTER SUBUNIT E1"/>
    <property type="match status" value="1"/>
</dbReference>
<comment type="subcellular location">
    <subcellularLocation>
        <location evidence="1">Cell membrane</location>
        <topology evidence="1">Multi-pass membrane protein</topology>
    </subcellularLocation>
</comment>
<dbReference type="EMBL" id="NNRJ01000044">
    <property type="protein sequence ID" value="OYR16274.1"/>
    <property type="molecule type" value="Genomic_DNA"/>
</dbReference>
<accession>A0A256FN32</accession>
<dbReference type="PIRSF" id="PIRSF019239">
    <property type="entry name" value="MrpE"/>
    <property type="match status" value="1"/>
</dbReference>
<evidence type="ECO:0000256" key="6">
    <source>
        <dbReference type="ARBA" id="ARBA00023136"/>
    </source>
</evidence>
<protein>
    <submittedName>
        <fullName evidence="8">Na+/H+ ion antiporter subunit</fullName>
    </submittedName>
</protein>
<feature type="transmembrane region" description="Helical" evidence="7">
    <location>
        <begin position="12"/>
        <end position="37"/>
    </location>
</feature>
<dbReference type="Pfam" id="PF01899">
    <property type="entry name" value="MNHE"/>
    <property type="match status" value="1"/>
</dbReference>
<comment type="similarity">
    <text evidence="2">Belongs to the CPA3 antiporters (TC 2.A.63) subunit E family.</text>
</comment>
<keyword evidence="6 7" id="KW-0472">Membrane</keyword>
<dbReference type="Proteomes" id="UP000215590">
    <property type="component" value="Unassembled WGS sequence"/>
</dbReference>
<evidence type="ECO:0000313" key="9">
    <source>
        <dbReference type="Proteomes" id="UP000215590"/>
    </source>
</evidence>
<sequence length="161" mass="17673">MMIFALNIVLSIVWSALWNSFSVAMLASGFLVGYMALWLCRGLISSAGYVGYFHALPQAIVLAIYFIKELVLSCINVARDVIAPSPRLNPAIVKMPLDAKSDLEIFLVANLISLTPGTLTLDVAHDKSFLLIHSIYAGDPDALVAELKSGMEYRIRKVFQP</sequence>
<evidence type="ECO:0000313" key="8">
    <source>
        <dbReference type="EMBL" id="OYR16274.1"/>
    </source>
</evidence>
<gene>
    <name evidence="8" type="ORF">CEV31_4401</name>
</gene>
<comment type="caution">
    <text evidence="8">The sequence shown here is derived from an EMBL/GenBank/DDBJ whole genome shotgun (WGS) entry which is preliminary data.</text>
</comment>
<dbReference type="GO" id="GO:0005886">
    <property type="term" value="C:plasma membrane"/>
    <property type="evidence" value="ECO:0007669"/>
    <property type="project" value="UniProtKB-SubCell"/>
</dbReference>
<keyword evidence="4 7" id="KW-0812">Transmembrane</keyword>
<dbReference type="PANTHER" id="PTHR34584:SF1">
    <property type="entry name" value="NA(+)_H(+) ANTIPORTER SUBUNIT E1"/>
    <property type="match status" value="1"/>
</dbReference>
<dbReference type="OrthoDB" id="9807187at2"/>
<feature type="transmembrane region" description="Helical" evidence="7">
    <location>
        <begin position="49"/>
        <end position="67"/>
    </location>
</feature>
<evidence type="ECO:0000256" key="3">
    <source>
        <dbReference type="ARBA" id="ARBA00022475"/>
    </source>
</evidence>
<organism evidence="8 9">
    <name type="scientific">Brucella thiophenivorans</name>
    <dbReference type="NCBI Taxonomy" id="571255"/>
    <lineage>
        <taxon>Bacteria</taxon>
        <taxon>Pseudomonadati</taxon>
        <taxon>Pseudomonadota</taxon>
        <taxon>Alphaproteobacteria</taxon>
        <taxon>Hyphomicrobiales</taxon>
        <taxon>Brucellaceae</taxon>
        <taxon>Brucella/Ochrobactrum group</taxon>
        <taxon>Brucella</taxon>
    </lineage>
</organism>
<name>A0A256FN32_9HYPH</name>
<dbReference type="RefSeq" id="WP_094507546.1">
    <property type="nucleotide sequence ID" value="NZ_JBHEEK010000024.1"/>
</dbReference>
<keyword evidence="3" id="KW-1003">Cell membrane</keyword>
<dbReference type="AlphaFoldDB" id="A0A256FN32"/>